<proteinExistence type="predicted"/>
<evidence type="ECO:0000313" key="3">
    <source>
        <dbReference type="Proteomes" id="UP001432322"/>
    </source>
</evidence>
<organism evidence="2 3">
    <name type="scientific">Pristionchus fissidentatus</name>
    <dbReference type="NCBI Taxonomy" id="1538716"/>
    <lineage>
        <taxon>Eukaryota</taxon>
        <taxon>Metazoa</taxon>
        <taxon>Ecdysozoa</taxon>
        <taxon>Nematoda</taxon>
        <taxon>Chromadorea</taxon>
        <taxon>Rhabditida</taxon>
        <taxon>Rhabditina</taxon>
        <taxon>Diplogasteromorpha</taxon>
        <taxon>Diplogasteroidea</taxon>
        <taxon>Neodiplogasteridae</taxon>
        <taxon>Pristionchus</taxon>
    </lineage>
</organism>
<name>A0AAV5WAI2_9BILA</name>
<gene>
    <name evidence="2" type="ORF">PFISCL1PPCAC_19046</name>
</gene>
<dbReference type="AlphaFoldDB" id="A0AAV5WAI2"/>
<comment type="caution">
    <text evidence="2">The sequence shown here is derived from an EMBL/GenBank/DDBJ whole genome shotgun (WGS) entry which is preliminary data.</text>
</comment>
<evidence type="ECO:0000256" key="1">
    <source>
        <dbReference type="SAM" id="MobiDB-lite"/>
    </source>
</evidence>
<feature type="region of interest" description="Disordered" evidence="1">
    <location>
        <begin position="69"/>
        <end position="118"/>
    </location>
</feature>
<dbReference type="EMBL" id="BTSY01000005">
    <property type="protein sequence ID" value="GMT27749.1"/>
    <property type="molecule type" value="Genomic_DNA"/>
</dbReference>
<reference evidence="2" key="1">
    <citation type="submission" date="2023-10" db="EMBL/GenBank/DDBJ databases">
        <title>Genome assembly of Pristionchus species.</title>
        <authorList>
            <person name="Yoshida K."/>
            <person name="Sommer R.J."/>
        </authorList>
    </citation>
    <scope>NUCLEOTIDE SEQUENCE</scope>
    <source>
        <strain evidence="2">RS5133</strain>
    </source>
</reference>
<keyword evidence="3" id="KW-1185">Reference proteome</keyword>
<dbReference type="Proteomes" id="UP001432322">
    <property type="component" value="Unassembled WGS sequence"/>
</dbReference>
<accession>A0AAV5WAI2</accession>
<sequence>MILADLDLCIKMMDLDLLQIQLARLRRSDVIEEKRGDKKKMDETIWPSEKTSEFEKMLEELANFGGNWEKEEREKKKMRKKEKGSGERKNVVRNSPPIYENVYEESSREEKEEEETMVSPVYADPWICPNERLNKLLEDLENIYRGNIKLD</sequence>
<protein>
    <submittedName>
        <fullName evidence="2">Uncharacterized protein</fullName>
    </submittedName>
</protein>
<evidence type="ECO:0000313" key="2">
    <source>
        <dbReference type="EMBL" id="GMT27749.1"/>
    </source>
</evidence>